<gene>
    <name evidence="3" type="ORF">San01_48590</name>
</gene>
<keyword evidence="2" id="KW-0472">Membrane</keyword>
<evidence type="ECO:0000313" key="4">
    <source>
        <dbReference type="Proteomes" id="UP000325598"/>
    </source>
</evidence>
<protein>
    <submittedName>
        <fullName evidence="3">Uncharacterized protein</fullName>
    </submittedName>
</protein>
<dbReference type="OrthoDB" id="4337460at2"/>
<accession>A0A5J4LK36</accession>
<dbReference type="Proteomes" id="UP000325598">
    <property type="component" value="Unassembled WGS sequence"/>
</dbReference>
<evidence type="ECO:0000256" key="2">
    <source>
        <dbReference type="SAM" id="Phobius"/>
    </source>
</evidence>
<evidence type="ECO:0000313" key="3">
    <source>
        <dbReference type="EMBL" id="GES32372.1"/>
    </source>
</evidence>
<name>A0A5J4LK36_9ACTN</name>
<keyword evidence="4" id="KW-1185">Reference proteome</keyword>
<comment type="caution">
    <text evidence="3">The sequence shown here is derived from an EMBL/GenBank/DDBJ whole genome shotgun (WGS) entry which is preliminary data.</text>
</comment>
<feature type="transmembrane region" description="Helical" evidence="2">
    <location>
        <begin position="12"/>
        <end position="31"/>
    </location>
</feature>
<dbReference type="RefSeq" id="WP_086721803.1">
    <property type="nucleotide sequence ID" value="NZ_BLAG01000013.1"/>
</dbReference>
<keyword evidence="2" id="KW-1133">Transmembrane helix</keyword>
<feature type="region of interest" description="Disordered" evidence="1">
    <location>
        <begin position="52"/>
        <end position="87"/>
    </location>
</feature>
<keyword evidence="2" id="KW-0812">Transmembrane</keyword>
<sequence>MLPSASILQQIGLGALLAVALVWTLGLARLLRRGRYETAMWRDQREMRARYAPRGRLAPPGPAGLPAQPGLLGSVPRQTGPAGPPSECVELSAAERAAFEGLVRQLSGRS</sequence>
<proteinExistence type="predicted"/>
<organism evidence="3 4">
    <name type="scientific">Streptomyces angustmyceticus</name>
    <dbReference type="NCBI Taxonomy" id="285578"/>
    <lineage>
        <taxon>Bacteria</taxon>
        <taxon>Bacillati</taxon>
        <taxon>Actinomycetota</taxon>
        <taxon>Actinomycetes</taxon>
        <taxon>Kitasatosporales</taxon>
        <taxon>Streptomycetaceae</taxon>
        <taxon>Streptomyces</taxon>
    </lineage>
</organism>
<dbReference type="AlphaFoldDB" id="A0A5J4LK36"/>
<dbReference type="GeneID" id="96753372"/>
<reference evidence="3 4" key="1">
    <citation type="submission" date="2019-10" db="EMBL/GenBank/DDBJ databases">
        <title>Whole genome shotgun sequence of Streptomyces angustmyceticus NBRC 3934.</title>
        <authorList>
            <person name="Hosoyama A."/>
            <person name="Ichikawa N."/>
            <person name="Kimura A."/>
            <person name="Kitahashi Y."/>
            <person name="Komaki H."/>
            <person name="Uohara A."/>
        </authorList>
    </citation>
    <scope>NUCLEOTIDE SEQUENCE [LARGE SCALE GENOMIC DNA]</scope>
    <source>
        <strain evidence="3 4">NBRC 3934</strain>
    </source>
</reference>
<feature type="compositionally biased region" description="Low complexity" evidence="1">
    <location>
        <begin position="52"/>
        <end position="73"/>
    </location>
</feature>
<evidence type="ECO:0000256" key="1">
    <source>
        <dbReference type="SAM" id="MobiDB-lite"/>
    </source>
</evidence>
<dbReference type="EMBL" id="BLAG01000013">
    <property type="protein sequence ID" value="GES32372.1"/>
    <property type="molecule type" value="Genomic_DNA"/>
</dbReference>